<dbReference type="Pfam" id="PF02583">
    <property type="entry name" value="Trns_repr_metal"/>
    <property type="match status" value="1"/>
</dbReference>
<dbReference type="GO" id="GO:0046872">
    <property type="term" value="F:metal ion binding"/>
    <property type="evidence" value="ECO:0007669"/>
    <property type="project" value="InterPro"/>
</dbReference>
<comment type="similarity">
    <text evidence="1">Belongs to the FrmR/RcnR family.</text>
</comment>
<proteinExistence type="inferred from homology"/>
<name>A0A150U225_SORCE</name>
<dbReference type="Proteomes" id="UP000075502">
    <property type="component" value="Unassembled WGS sequence"/>
</dbReference>
<dbReference type="GO" id="GO:0003677">
    <property type="term" value="F:DNA binding"/>
    <property type="evidence" value="ECO:0007669"/>
    <property type="project" value="InterPro"/>
</dbReference>
<evidence type="ECO:0000256" key="1">
    <source>
        <dbReference type="ARBA" id="ARBA00005260"/>
    </source>
</evidence>
<accession>A0A150U225</accession>
<organism evidence="2 3">
    <name type="scientific">Sorangium cellulosum</name>
    <name type="common">Polyangium cellulosum</name>
    <dbReference type="NCBI Taxonomy" id="56"/>
    <lineage>
        <taxon>Bacteria</taxon>
        <taxon>Pseudomonadati</taxon>
        <taxon>Myxococcota</taxon>
        <taxon>Polyangia</taxon>
        <taxon>Polyangiales</taxon>
        <taxon>Polyangiaceae</taxon>
        <taxon>Sorangium</taxon>
    </lineage>
</organism>
<sequence length="74" mass="7831">MVPYATRVHTIENTKRLMARARRIRGQLAAVERAPAGDLGCTEALQTMTSTQGALDGLTRGSSTIISGWSAVAS</sequence>
<dbReference type="InterPro" id="IPR038390">
    <property type="entry name" value="Metal_Tscrpt_repr_sf"/>
</dbReference>
<dbReference type="Gene3D" id="1.20.58.1000">
    <property type="entry name" value="Metal-sensitive repressor, helix protomer"/>
    <property type="match status" value="1"/>
</dbReference>
<comment type="caution">
    <text evidence="2">The sequence shown here is derived from an EMBL/GenBank/DDBJ whole genome shotgun (WGS) entry which is preliminary data.</text>
</comment>
<evidence type="ECO:0000313" key="3">
    <source>
        <dbReference type="Proteomes" id="UP000075502"/>
    </source>
</evidence>
<dbReference type="AlphaFoldDB" id="A0A150U225"/>
<protein>
    <submittedName>
        <fullName evidence="2">Uncharacterized protein</fullName>
    </submittedName>
</protein>
<dbReference type="InterPro" id="IPR003735">
    <property type="entry name" value="Metal_Tscrpt_repr"/>
</dbReference>
<evidence type="ECO:0000313" key="2">
    <source>
        <dbReference type="EMBL" id="KYG10999.1"/>
    </source>
</evidence>
<dbReference type="GO" id="GO:0045892">
    <property type="term" value="P:negative regulation of DNA-templated transcription"/>
    <property type="evidence" value="ECO:0007669"/>
    <property type="project" value="UniProtKB-ARBA"/>
</dbReference>
<reference evidence="2 3" key="1">
    <citation type="submission" date="2014-02" db="EMBL/GenBank/DDBJ databases">
        <title>The small core and large imbalanced accessory genome model reveals a collaborative survival strategy of Sorangium cellulosum strains in nature.</title>
        <authorList>
            <person name="Han K."/>
            <person name="Peng R."/>
            <person name="Blom J."/>
            <person name="Li Y.-Z."/>
        </authorList>
    </citation>
    <scope>NUCLEOTIDE SEQUENCE [LARGE SCALE GENOMIC DNA]</scope>
    <source>
        <strain evidence="2 3">So0007-03</strain>
    </source>
</reference>
<dbReference type="EMBL" id="JEME01000159">
    <property type="protein sequence ID" value="KYG10999.1"/>
    <property type="molecule type" value="Genomic_DNA"/>
</dbReference>
<gene>
    <name evidence="2" type="ORF">BE21_09165</name>
</gene>